<evidence type="ECO:0000313" key="1">
    <source>
        <dbReference type="EMBL" id="MPM97631.1"/>
    </source>
</evidence>
<dbReference type="EMBL" id="VSSQ01043878">
    <property type="protein sequence ID" value="MPM97631.1"/>
    <property type="molecule type" value="Genomic_DNA"/>
</dbReference>
<reference evidence="1" key="1">
    <citation type="submission" date="2019-08" db="EMBL/GenBank/DDBJ databases">
        <authorList>
            <person name="Kucharzyk K."/>
            <person name="Murdoch R.W."/>
            <person name="Higgins S."/>
            <person name="Loffler F."/>
        </authorList>
    </citation>
    <scope>NUCLEOTIDE SEQUENCE</scope>
</reference>
<proteinExistence type="predicted"/>
<dbReference type="AlphaFoldDB" id="A0A645E877"/>
<name>A0A645E877_9ZZZZ</name>
<protein>
    <submittedName>
        <fullName evidence="1">Uncharacterized protein</fullName>
    </submittedName>
</protein>
<accession>A0A645E877</accession>
<comment type="caution">
    <text evidence="1">The sequence shown here is derived from an EMBL/GenBank/DDBJ whole genome shotgun (WGS) entry which is preliminary data.</text>
</comment>
<organism evidence="1">
    <name type="scientific">bioreactor metagenome</name>
    <dbReference type="NCBI Taxonomy" id="1076179"/>
    <lineage>
        <taxon>unclassified sequences</taxon>
        <taxon>metagenomes</taxon>
        <taxon>ecological metagenomes</taxon>
    </lineage>
</organism>
<sequence>MHGYKARAESFDAGIVLVATALVDPALASQRCFQRLDRQAAALGAAVATALANLGVDEGAHLRVGPLAALAQAPAFGGAGLVVDQHGSAMHLTQLSLHAIQLAAMVYRHVGRQAQRLNTLQIFRGNDDVTHPFRLELLNHLGHRYLAIDRLSAGHRDKAVDQQLVGDVDLARHR</sequence>
<gene>
    <name evidence="1" type="ORF">SDC9_144806</name>
</gene>